<dbReference type="Proteomes" id="UP000766904">
    <property type="component" value="Unassembled WGS sequence"/>
</dbReference>
<dbReference type="Pfam" id="PF01042">
    <property type="entry name" value="Ribonuc_L-PSP"/>
    <property type="match status" value="1"/>
</dbReference>
<dbReference type="PANTHER" id="PTHR43857:SF1">
    <property type="entry name" value="YJGH FAMILY PROTEIN"/>
    <property type="match status" value="1"/>
</dbReference>
<accession>A0A8J8TS37</accession>
<dbReference type="EMBL" id="PHNJ01000001">
    <property type="protein sequence ID" value="TYL40193.1"/>
    <property type="molecule type" value="Genomic_DNA"/>
</dbReference>
<proteinExistence type="predicted"/>
<dbReference type="Gene3D" id="3.30.1330.40">
    <property type="entry name" value="RutC-like"/>
    <property type="match status" value="1"/>
</dbReference>
<organism evidence="1 2">
    <name type="scientific">Natronococcus pandeyae</name>
    <dbReference type="NCBI Taxonomy" id="2055836"/>
    <lineage>
        <taxon>Archaea</taxon>
        <taxon>Methanobacteriati</taxon>
        <taxon>Methanobacteriota</taxon>
        <taxon>Stenosarchaea group</taxon>
        <taxon>Halobacteria</taxon>
        <taxon>Halobacteriales</taxon>
        <taxon>Natrialbaceae</taxon>
        <taxon>Natronococcus</taxon>
    </lineage>
</organism>
<dbReference type="InterPro" id="IPR006175">
    <property type="entry name" value="YjgF/YER057c/UK114"/>
</dbReference>
<dbReference type="RefSeq" id="WP_148855920.1">
    <property type="nucleotide sequence ID" value="NZ_PHNJ01000001.1"/>
</dbReference>
<reference evidence="1" key="1">
    <citation type="submission" date="2017-11" db="EMBL/GenBank/DDBJ databases">
        <authorList>
            <person name="Kajale S.C."/>
            <person name="Sharma A."/>
        </authorList>
    </citation>
    <scope>NUCLEOTIDE SEQUENCE</scope>
    <source>
        <strain evidence="1">LS1_42</strain>
    </source>
</reference>
<evidence type="ECO:0000313" key="1">
    <source>
        <dbReference type="EMBL" id="TYL40193.1"/>
    </source>
</evidence>
<dbReference type="InterPro" id="IPR035959">
    <property type="entry name" value="RutC-like_sf"/>
</dbReference>
<name>A0A8J8TS37_9EURY</name>
<evidence type="ECO:0000313" key="2">
    <source>
        <dbReference type="Proteomes" id="UP000766904"/>
    </source>
</evidence>
<keyword evidence="2" id="KW-1185">Reference proteome</keyword>
<protein>
    <recommendedName>
        <fullName evidence="3">RidA family protein</fullName>
    </recommendedName>
</protein>
<gene>
    <name evidence="1" type="ORF">CV102_01015</name>
</gene>
<dbReference type="CDD" id="cd06154">
    <property type="entry name" value="YjgF_YER057c_UK114_like_6"/>
    <property type="match status" value="1"/>
</dbReference>
<sequence length="133" mass="14748">MERTRISSGTEWESRVGYSRAVRTGPHVHVSGTTATDDDGEIVHEGDAYNQTLRAITNVRTALERADASLEDVVRTRLFVTDIERWEAVGDAHAEAFEEIRPATSMVEVNQLVDPELLVEIEATAIVTDDIEP</sequence>
<dbReference type="OrthoDB" id="197953at2157"/>
<dbReference type="PANTHER" id="PTHR43857">
    <property type="entry name" value="BLR7761 PROTEIN"/>
    <property type="match status" value="1"/>
</dbReference>
<comment type="caution">
    <text evidence="1">The sequence shown here is derived from an EMBL/GenBank/DDBJ whole genome shotgun (WGS) entry which is preliminary data.</text>
</comment>
<evidence type="ECO:0008006" key="3">
    <source>
        <dbReference type="Google" id="ProtNLM"/>
    </source>
</evidence>
<dbReference type="SUPFAM" id="SSF55298">
    <property type="entry name" value="YjgF-like"/>
    <property type="match status" value="1"/>
</dbReference>
<dbReference type="AlphaFoldDB" id="A0A8J8TS37"/>